<evidence type="ECO:0000313" key="2">
    <source>
        <dbReference type="EMBL" id="TCK67196.1"/>
    </source>
</evidence>
<comment type="caution">
    <text evidence="2">The sequence shown here is derived from an EMBL/GenBank/DDBJ whole genome shotgun (WGS) entry which is preliminary data.</text>
</comment>
<feature type="binding site" evidence="1">
    <location>
        <position position="57"/>
    </location>
    <ligand>
        <name>substrate</name>
    </ligand>
</feature>
<dbReference type="InterPro" id="IPR013078">
    <property type="entry name" value="His_Pase_superF_clade-1"/>
</dbReference>
<dbReference type="RefSeq" id="WP_132302674.1">
    <property type="nucleotide sequence ID" value="NZ_CP170642.1"/>
</dbReference>
<dbReference type="EMBL" id="SMGJ01000007">
    <property type="protein sequence ID" value="TCK67196.1"/>
    <property type="molecule type" value="Genomic_DNA"/>
</dbReference>
<dbReference type="InterPro" id="IPR029033">
    <property type="entry name" value="His_PPase_superfam"/>
</dbReference>
<dbReference type="PROSITE" id="PS00175">
    <property type="entry name" value="PG_MUTASE"/>
    <property type="match status" value="1"/>
</dbReference>
<dbReference type="InterPro" id="IPR050275">
    <property type="entry name" value="PGM_Phosphatase"/>
</dbReference>
<reference evidence="2 3" key="1">
    <citation type="submission" date="2019-03" db="EMBL/GenBank/DDBJ databases">
        <title>Genomic Encyclopedia of Type Strains, Phase IV (KMG-IV): sequencing the most valuable type-strain genomes for metagenomic binning, comparative biology and taxonomic classification.</title>
        <authorList>
            <person name="Goeker M."/>
        </authorList>
    </citation>
    <scope>NUCLEOTIDE SEQUENCE [LARGE SCALE GENOMIC DNA]</scope>
    <source>
        <strain evidence="2 3">DSM 10053</strain>
    </source>
</reference>
<dbReference type="SUPFAM" id="SSF53254">
    <property type="entry name" value="Phosphoglycerate mutase-like"/>
    <property type="match status" value="1"/>
</dbReference>
<dbReference type="Gene3D" id="3.40.50.1240">
    <property type="entry name" value="Phosphoglycerate mutase-like"/>
    <property type="match status" value="1"/>
</dbReference>
<dbReference type="GO" id="GO:0016791">
    <property type="term" value="F:phosphatase activity"/>
    <property type="evidence" value="ECO:0007669"/>
    <property type="project" value="TreeGrafter"/>
</dbReference>
<gene>
    <name evidence="2" type="ORF">EV692_2105</name>
</gene>
<dbReference type="Proteomes" id="UP000295496">
    <property type="component" value="Unassembled WGS sequence"/>
</dbReference>
<feature type="binding site" evidence="1">
    <location>
        <begin position="7"/>
        <end position="14"/>
    </location>
    <ligand>
        <name>substrate</name>
    </ligand>
</feature>
<keyword evidence="3" id="KW-1185">Reference proteome</keyword>
<dbReference type="AlphaFoldDB" id="A0A4R1KQ69"/>
<dbReference type="Pfam" id="PF00300">
    <property type="entry name" value="His_Phos_1"/>
    <property type="match status" value="1"/>
</dbReference>
<proteinExistence type="predicted"/>
<dbReference type="SMART" id="SM00855">
    <property type="entry name" value="PGAM"/>
    <property type="match status" value="1"/>
</dbReference>
<dbReference type="GO" id="GO:0005737">
    <property type="term" value="C:cytoplasm"/>
    <property type="evidence" value="ECO:0007669"/>
    <property type="project" value="TreeGrafter"/>
</dbReference>
<organism evidence="2 3">
    <name type="scientific">Lonepinella koalarum</name>
    <dbReference type="NCBI Taxonomy" id="53417"/>
    <lineage>
        <taxon>Bacteria</taxon>
        <taxon>Pseudomonadati</taxon>
        <taxon>Pseudomonadota</taxon>
        <taxon>Gammaproteobacteria</taxon>
        <taxon>Pasteurellales</taxon>
        <taxon>Pasteurellaceae</taxon>
        <taxon>Lonepinella</taxon>
    </lineage>
</organism>
<name>A0A4R1KQ69_9PAST</name>
<dbReference type="InterPro" id="IPR001345">
    <property type="entry name" value="PG/BPGM_mutase_AS"/>
</dbReference>
<accession>A0A4R1KQ69</accession>
<dbReference type="PANTHER" id="PTHR48100:SF59">
    <property type="entry name" value="ADENOSYLCOBALAMIN_ALPHA-RIBAZOLE PHOSPHATASE"/>
    <property type="match status" value="1"/>
</dbReference>
<sequence>MRLILLRHGETEWNKSFRLQGHANSSLSERGIAQVKAIKPILAQFKPQIIVASDLGRVRQTAKIVGYKNAHFDAHLRELNMGDWTGKSKIDLLKEQPEYYKAWRAGEFTPDNGESWQDFCLRIKTTLLSYIKKYPNQDILAIVHSGVIRVVCHVFLGIATDKLLPVTPATLAVFDVDENHNLKLEAYNLGAFCPDIDVAD</sequence>
<evidence type="ECO:0000313" key="3">
    <source>
        <dbReference type="Proteomes" id="UP000295496"/>
    </source>
</evidence>
<dbReference type="CDD" id="cd07067">
    <property type="entry name" value="HP_PGM_like"/>
    <property type="match status" value="1"/>
</dbReference>
<protein>
    <submittedName>
        <fullName evidence="2">Putative phosphoglycerate mutase</fullName>
    </submittedName>
</protein>
<dbReference type="PANTHER" id="PTHR48100">
    <property type="entry name" value="BROAD-SPECIFICITY PHOSPHATASE YOR283W-RELATED"/>
    <property type="match status" value="1"/>
</dbReference>
<evidence type="ECO:0000256" key="1">
    <source>
        <dbReference type="PIRSR" id="PIRSR613078-2"/>
    </source>
</evidence>